<evidence type="ECO:0000313" key="5">
    <source>
        <dbReference type="Proteomes" id="UP001062443"/>
    </source>
</evidence>
<dbReference type="Gene3D" id="3.40.50.720">
    <property type="entry name" value="NAD(P)-binding Rossmann-like Domain"/>
    <property type="match status" value="1"/>
</dbReference>
<dbReference type="Proteomes" id="UP001062443">
    <property type="component" value="Unassembled WGS sequence"/>
</dbReference>
<keyword evidence="5" id="KW-1185">Reference proteome</keyword>
<dbReference type="SUPFAM" id="SSF51735">
    <property type="entry name" value="NAD(P)-binding Rossmann-fold domains"/>
    <property type="match status" value="1"/>
</dbReference>
<evidence type="ECO:0000313" key="4">
    <source>
        <dbReference type="EMBL" id="GBR43356.1"/>
    </source>
</evidence>
<feature type="domain" description="Pyrroline-5-carboxylate reductase catalytic N-terminal" evidence="3">
    <location>
        <begin position="40"/>
        <end position="130"/>
    </location>
</feature>
<evidence type="ECO:0000256" key="2">
    <source>
        <dbReference type="SAM" id="SignalP"/>
    </source>
</evidence>
<feature type="signal peptide" evidence="2">
    <location>
        <begin position="1"/>
        <end position="24"/>
    </location>
</feature>
<dbReference type="InterPro" id="IPR036291">
    <property type="entry name" value="NAD(P)-bd_dom_sf"/>
</dbReference>
<reference evidence="4" key="1">
    <citation type="submission" date="2013-04" db="EMBL/GenBank/DDBJ databases">
        <title>The genome sequencing project of 58 acetic acid bacteria.</title>
        <authorList>
            <person name="Okamoto-Kainuma A."/>
            <person name="Ishikawa M."/>
            <person name="Umino S."/>
            <person name="Koizumi Y."/>
            <person name="Shiwa Y."/>
            <person name="Yoshikawa H."/>
            <person name="Matsutani M."/>
            <person name="Matsushita K."/>
        </authorList>
    </citation>
    <scope>NUCLEOTIDE SEQUENCE</scope>
    <source>
        <strain evidence="4">NBRC 106556</strain>
    </source>
</reference>
<evidence type="ECO:0000259" key="3">
    <source>
        <dbReference type="Pfam" id="PF03807"/>
    </source>
</evidence>
<dbReference type="PROSITE" id="PS51318">
    <property type="entry name" value="TAT"/>
    <property type="match status" value="1"/>
</dbReference>
<dbReference type="PROSITE" id="PS51257">
    <property type="entry name" value="PROKAR_LIPOPROTEIN"/>
    <property type="match status" value="1"/>
</dbReference>
<keyword evidence="2" id="KW-0732">Signal</keyword>
<gene>
    <name evidence="4" type="ORF">AA106556_0062</name>
</gene>
<comment type="caution">
    <text evidence="4">The sequence shown here is derived from an EMBL/GenBank/DDBJ whole genome shotgun (WGS) entry which is preliminary data.</text>
</comment>
<sequence>MTMLKRRTFLHTAILSAVTGAACAALPAPIKAAGASNTLKIGIIGAGEVAQTLGGLLLKAGHPVMFSARNFQEAQSTAAELGTLASAGTPTEAARFGDVVILAVPYKAIPSVGQALAPLLRGKTLIDATNAYWFRDGSLAQKANAQGIGLLSQSYFPGASLIRAFNSIDMAVLRSEAARPAPRLAVPIAGDNAAAVSTVQNLATQMGFDPVITGGLATATLFQSGHPGFEVKDDATGLKRALGLQ</sequence>
<dbReference type="InterPro" id="IPR028939">
    <property type="entry name" value="P5C_Rdtase_cat_N"/>
</dbReference>
<dbReference type="InterPro" id="IPR006311">
    <property type="entry name" value="TAT_signal"/>
</dbReference>
<protein>
    <submittedName>
        <fullName evidence="4">Oxidoreductase</fullName>
    </submittedName>
</protein>
<dbReference type="PANTHER" id="PTHR14239:SF10">
    <property type="entry name" value="REDUCTASE"/>
    <property type="match status" value="1"/>
</dbReference>
<proteinExistence type="predicted"/>
<dbReference type="EMBL" id="BAQB01000001">
    <property type="protein sequence ID" value="GBR43356.1"/>
    <property type="molecule type" value="Genomic_DNA"/>
</dbReference>
<keyword evidence="1" id="KW-0560">Oxidoreductase</keyword>
<name>A0ABQ0QFY8_9PROT</name>
<dbReference type="InterPro" id="IPR051267">
    <property type="entry name" value="STEAP_metalloreductase"/>
</dbReference>
<feature type="chain" id="PRO_5047124198" evidence="2">
    <location>
        <begin position="25"/>
        <end position="245"/>
    </location>
</feature>
<evidence type="ECO:0000256" key="1">
    <source>
        <dbReference type="ARBA" id="ARBA00023002"/>
    </source>
</evidence>
<dbReference type="Pfam" id="PF03807">
    <property type="entry name" value="F420_oxidored"/>
    <property type="match status" value="1"/>
</dbReference>
<dbReference type="PANTHER" id="PTHR14239">
    <property type="entry name" value="DUDULIN-RELATED"/>
    <property type="match status" value="1"/>
</dbReference>
<organism evidence="4 5">
    <name type="scientific">Neokomagataea tanensis NBRC 106556</name>
    <dbReference type="NCBI Taxonomy" id="1223519"/>
    <lineage>
        <taxon>Bacteria</taxon>
        <taxon>Pseudomonadati</taxon>
        <taxon>Pseudomonadota</taxon>
        <taxon>Alphaproteobacteria</taxon>
        <taxon>Acetobacterales</taxon>
        <taxon>Acetobacteraceae</taxon>
        <taxon>Neokomagataea</taxon>
    </lineage>
</organism>
<accession>A0ABQ0QFY8</accession>